<dbReference type="HOGENOM" id="CLU_000604_84_9_11"/>
<dbReference type="SUPFAM" id="SSF52540">
    <property type="entry name" value="P-loop containing nucleoside triphosphate hydrolases"/>
    <property type="match status" value="1"/>
</dbReference>
<evidence type="ECO:0000256" key="1">
    <source>
        <dbReference type="ARBA" id="ARBA00004651"/>
    </source>
</evidence>
<evidence type="ECO:0000256" key="4">
    <source>
        <dbReference type="ARBA" id="ARBA00022519"/>
    </source>
</evidence>
<dbReference type="PROSITE" id="PS50929">
    <property type="entry name" value="ABC_TM1F"/>
    <property type="match status" value="1"/>
</dbReference>
<evidence type="ECO:0000256" key="3">
    <source>
        <dbReference type="ARBA" id="ARBA00022475"/>
    </source>
</evidence>
<dbReference type="PROSITE" id="PS50893">
    <property type="entry name" value="ABC_TRANSPORTER_2"/>
    <property type="match status" value="1"/>
</dbReference>
<name>W5Y1H4_9CORY</name>
<dbReference type="SUPFAM" id="SSF90123">
    <property type="entry name" value="ABC transporter transmembrane region"/>
    <property type="match status" value="1"/>
</dbReference>
<keyword evidence="5 10" id="KW-0812">Transmembrane</keyword>
<feature type="transmembrane region" description="Helical" evidence="10">
    <location>
        <begin position="37"/>
        <end position="58"/>
    </location>
</feature>
<organism evidence="13 14">
    <name type="scientific">Corynebacterium vitaeruminis DSM 20294</name>
    <dbReference type="NCBI Taxonomy" id="1224164"/>
    <lineage>
        <taxon>Bacteria</taxon>
        <taxon>Bacillati</taxon>
        <taxon>Actinomycetota</taxon>
        <taxon>Actinomycetes</taxon>
        <taxon>Mycobacteriales</taxon>
        <taxon>Corynebacteriaceae</taxon>
        <taxon>Corynebacterium</taxon>
    </lineage>
</organism>
<dbReference type="Gene3D" id="3.40.50.300">
    <property type="entry name" value="P-loop containing nucleotide triphosphate hydrolases"/>
    <property type="match status" value="1"/>
</dbReference>
<keyword evidence="4" id="KW-0997">Cell inner membrane</keyword>
<dbReference type="Pfam" id="PF00664">
    <property type="entry name" value="ABC_membrane"/>
    <property type="match status" value="1"/>
</dbReference>
<feature type="domain" description="ABC transporter" evidence="11">
    <location>
        <begin position="358"/>
        <end position="591"/>
    </location>
</feature>
<keyword evidence="3" id="KW-1003">Cell membrane</keyword>
<dbReference type="GO" id="GO:0005886">
    <property type="term" value="C:plasma membrane"/>
    <property type="evidence" value="ECO:0007669"/>
    <property type="project" value="UniProtKB-SubCell"/>
</dbReference>
<dbReference type="InterPro" id="IPR003593">
    <property type="entry name" value="AAA+_ATPase"/>
</dbReference>
<keyword evidence="2" id="KW-0813">Transport</keyword>
<evidence type="ECO:0000256" key="10">
    <source>
        <dbReference type="SAM" id="Phobius"/>
    </source>
</evidence>
<feature type="transmembrane region" description="Helical" evidence="10">
    <location>
        <begin position="78"/>
        <end position="106"/>
    </location>
</feature>
<dbReference type="EMBL" id="CP004353">
    <property type="protein sequence ID" value="AHI22740.1"/>
    <property type="molecule type" value="Genomic_DNA"/>
</dbReference>
<evidence type="ECO:0000256" key="9">
    <source>
        <dbReference type="ARBA" id="ARBA00023136"/>
    </source>
</evidence>
<dbReference type="GO" id="GO:0016887">
    <property type="term" value="F:ATP hydrolysis activity"/>
    <property type="evidence" value="ECO:0007669"/>
    <property type="project" value="InterPro"/>
</dbReference>
<dbReference type="PANTHER" id="PTHR43394:SF1">
    <property type="entry name" value="ATP-BINDING CASSETTE SUB-FAMILY B MEMBER 10, MITOCHONDRIAL"/>
    <property type="match status" value="1"/>
</dbReference>
<dbReference type="STRING" id="1224164.B843_06775"/>
<keyword evidence="8 10" id="KW-1133">Transmembrane helix</keyword>
<dbReference type="AlphaFoldDB" id="W5Y1H4"/>
<feature type="transmembrane region" description="Helical" evidence="10">
    <location>
        <begin position="160"/>
        <end position="178"/>
    </location>
</feature>
<feature type="transmembrane region" description="Helical" evidence="10">
    <location>
        <begin position="184"/>
        <end position="203"/>
    </location>
</feature>
<reference evidence="13 14" key="1">
    <citation type="submission" date="2013-02" db="EMBL/GenBank/DDBJ databases">
        <title>The complete genome sequence of Corynebacterium vitaeruminis DSM 20294.</title>
        <authorList>
            <person name="Ruckert C."/>
            <person name="Albersmeier A."/>
            <person name="Kalinowski J."/>
        </authorList>
    </citation>
    <scope>NUCLEOTIDE SEQUENCE [LARGE SCALE GENOMIC DNA]</scope>
    <source>
        <strain evidence="14">ATCC 10234</strain>
    </source>
</reference>
<gene>
    <name evidence="13" type="ORF">B843_06775</name>
</gene>
<protein>
    <submittedName>
        <fullName evidence="13">ABC-type multidrug/protein/lipid transport system, ATPase component</fullName>
    </submittedName>
</protein>
<keyword evidence="6" id="KW-0547">Nucleotide-binding</keyword>
<evidence type="ECO:0000313" key="13">
    <source>
        <dbReference type="EMBL" id="AHI22740.1"/>
    </source>
</evidence>
<evidence type="ECO:0000256" key="7">
    <source>
        <dbReference type="ARBA" id="ARBA00022840"/>
    </source>
</evidence>
<accession>W5Y1H4</accession>
<dbReference type="Pfam" id="PF00005">
    <property type="entry name" value="ABC_tran"/>
    <property type="match status" value="1"/>
</dbReference>
<evidence type="ECO:0000259" key="12">
    <source>
        <dbReference type="PROSITE" id="PS50929"/>
    </source>
</evidence>
<comment type="subcellular location">
    <subcellularLocation>
        <location evidence="1">Cell membrane</location>
        <topology evidence="1">Multi-pass membrane protein</topology>
    </subcellularLocation>
</comment>
<dbReference type="PANTHER" id="PTHR43394">
    <property type="entry name" value="ATP-DEPENDENT PERMEASE MDL1, MITOCHONDRIAL"/>
    <property type="match status" value="1"/>
</dbReference>
<dbReference type="GO" id="GO:0015421">
    <property type="term" value="F:ABC-type oligopeptide transporter activity"/>
    <property type="evidence" value="ECO:0007669"/>
    <property type="project" value="TreeGrafter"/>
</dbReference>
<evidence type="ECO:0000256" key="8">
    <source>
        <dbReference type="ARBA" id="ARBA00022989"/>
    </source>
</evidence>
<dbReference type="CDD" id="cd07346">
    <property type="entry name" value="ABC_6TM_exporters"/>
    <property type="match status" value="1"/>
</dbReference>
<dbReference type="FunFam" id="3.40.50.300:FF:001001">
    <property type="entry name" value="Multidrug ABC transporter ATP-binding protein"/>
    <property type="match status" value="1"/>
</dbReference>
<dbReference type="Proteomes" id="UP000019222">
    <property type="component" value="Chromosome"/>
</dbReference>
<dbReference type="InterPro" id="IPR003439">
    <property type="entry name" value="ABC_transporter-like_ATP-bd"/>
</dbReference>
<dbReference type="eggNOG" id="COG1132">
    <property type="taxonomic scope" value="Bacteria"/>
</dbReference>
<evidence type="ECO:0000313" key="14">
    <source>
        <dbReference type="Proteomes" id="UP000019222"/>
    </source>
</evidence>
<evidence type="ECO:0000256" key="5">
    <source>
        <dbReference type="ARBA" id="ARBA00022692"/>
    </source>
</evidence>
<feature type="transmembrane region" description="Helical" evidence="10">
    <location>
        <begin position="268"/>
        <end position="291"/>
    </location>
</feature>
<dbReference type="GO" id="GO:0005524">
    <property type="term" value="F:ATP binding"/>
    <property type="evidence" value="ECO:0007669"/>
    <property type="project" value="UniProtKB-KW"/>
</dbReference>
<dbReference type="InterPro" id="IPR036640">
    <property type="entry name" value="ABC1_TM_sf"/>
</dbReference>
<dbReference type="RefSeq" id="WP_025252764.1">
    <property type="nucleotide sequence ID" value="NZ_CP004353.1"/>
</dbReference>
<keyword evidence="7" id="KW-0067">ATP-binding</keyword>
<dbReference type="KEGG" id="cvt:B843_06775"/>
<evidence type="ECO:0000256" key="6">
    <source>
        <dbReference type="ARBA" id="ARBA00022741"/>
    </source>
</evidence>
<dbReference type="SMART" id="SM00382">
    <property type="entry name" value="AAA"/>
    <property type="match status" value="1"/>
</dbReference>
<dbReference type="InterPro" id="IPR011527">
    <property type="entry name" value="ABC1_TM_dom"/>
</dbReference>
<keyword evidence="9 10" id="KW-0472">Membrane</keyword>
<proteinExistence type="predicted"/>
<dbReference type="InterPro" id="IPR039421">
    <property type="entry name" value="Type_1_exporter"/>
</dbReference>
<dbReference type="Gene3D" id="1.20.1560.10">
    <property type="entry name" value="ABC transporter type 1, transmembrane domain"/>
    <property type="match status" value="1"/>
</dbReference>
<feature type="domain" description="ABC transmembrane type-1" evidence="12">
    <location>
        <begin position="42"/>
        <end position="327"/>
    </location>
</feature>
<dbReference type="InterPro" id="IPR027417">
    <property type="entry name" value="P-loop_NTPase"/>
</dbReference>
<dbReference type="PATRIC" id="fig|1224164.3.peg.1356"/>
<evidence type="ECO:0000259" key="11">
    <source>
        <dbReference type="PROSITE" id="PS50893"/>
    </source>
</evidence>
<evidence type="ECO:0000256" key="2">
    <source>
        <dbReference type="ARBA" id="ARBA00022448"/>
    </source>
</evidence>
<keyword evidence="14" id="KW-1185">Reference proteome</keyword>
<sequence>MTATIANPRQEALTFPLATAAQIGRELRTVLAGIPRARFLGALSIVMLGVGAWCSVSIPKQLGLIVDSVRGAEGASPVAVFAPILAQLLLLASASALLGAGGFYLVSRVVEQFIAALREKMVNTTLRLPTYRIEDAGTGDLISRSTDDVAELSAAVTDTIPMLTGAAFSVAATAFAILTLDIHFLVIPLVVLPLYYLAARQYLHTAPPRYAKERAAMGQRARRVLEAVRGYDTVRAYRMESQMHDRIGESSWQVVVWGMRARMTMLTLNLWTTLAEFLLLTMTLGMGFYLVRGGHLTVGEATGAALMMIRVRGPINMLMRVLDTVQSGWASLARIVGVSSAKLDSQEPAEVGEVRGEVDFDHVSFGYTEQLAVEDFSLHLDPGDTVAIVGTSGAGKSTVAALLAGLRVPTVGTVTIDGAGVDKLNDAQRRRRIAMVSQEVHVFSGALRDDLSLALPGASDQQLSAALEEVGAGEWLAALSEGLDTIVGAQGMALSPVESQQLALARMVLLDPAVIIMDEATAEAGSTGAAVLEESAMELARGRTALIVAHRLDQAEAADRVVVMGDGRILEQGTHEELLESGGSYCQLWQAWRRGRES</sequence>